<dbReference type="RefSeq" id="XP_014664849.1">
    <property type="nucleotide sequence ID" value="XM_014809363.1"/>
</dbReference>
<feature type="signal peptide" evidence="2">
    <location>
        <begin position="1"/>
        <end position="22"/>
    </location>
</feature>
<dbReference type="RefSeq" id="XP_014664850.1">
    <property type="nucleotide sequence ID" value="XM_014809364.1"/>
</dbReference>
<dbReference type="RefSeq" id="XP_014664851.1">
    <property type="nucleotide sequence ID" value="XM_014809365.1"/>
</dbReference>
<feature type="compositionally biased region" description="Low complexity" evidence="1">
    <location>
        <begin position="88"/>
        <end position="100"/>
    </location>
</feature>
<dbReference type="PRINTS" id="PR02072">
    <property type="entry name" value="4JOINTEDBOX1"/>
</dbReference>
<keyword evidence="2" id="KW-0732">Signal</keyword>
<feature type="region of interest" description="Disordered" evidence="1">
    <location>
        <begin position="75"/>
        <end position="119"/>
    </location>
</feature>
<dbReference type="GeneID" id="106807107"/>
<dbReference type="InterPro" id="IPR024868">
    <property type="entry name" value="FJX1/FJ"/>
</dbReference>
<protein>
    <submittedName>
        <fullName evidence="4 5">Extracellular serine/threonine protein kinase four-jointed-like</fullName>
    </submittedName>
</protein>
<evidence type="ECO:0000313" key="5">
    <source>
        <dbReference type="RefSeq" id="XP_014664850.1"/>
    </source>
</evidence>
<dbReference type="PANTHER" id="PTHR13147:SF5">
    <property type="entry name" value="FOUR-JOINTED BOX PROTEIN 1"/>
    <property type="match status" value="1"/>
</dbReference>
<organism evidence="3 4">
    <name type="scientific">Priapulus caudatus</name>
    <name type="common">Priapulid worm</name>
    <dbReference type="NCBI Taxonomy" id="37621"/>
    <lineage>
        <taxon>Eukaryota</taxon>
        <taxon>Metazoa</taxon>
        <taxon>Ecdysozoa</taxon>
        <taxon>Scalidophora</taxon>
        <taxon>Priapulida</taxon>
        <taxon>Priapulimorpha</taxon>
        <taxon>Priapulimorphida</taxon>
        <taxon>Priapulidae</taxon>
        <taxon>Priapulus</taxon>
    </lineage>
</organism>
<evidence type="ECO:0000313" key="4">
    <source>
        <dbReference type="RefSeq" id="XP_014664849.1"/>
    </source>
</evidence>
<dbReference type="Proteomes" id="UP000695022">
    <property type="component" value="Unplaced"/>
</dbReference>
<proteinExistence type="predicted"/>
<evidence type="ECO:0000313" key="3">
    <source>
        <dbReference type="Proteomes" id="UP000695022"/>
    </source>
</evidence>
<evidence type="ECO:0000313" key="6">
    <source>
        <dbReference type="RefSeq" id="XP_014664851.1"/>
    </source>
</evidence>
<reference evidence="4 5" key="1">
    <citation type="submission" date="2025-05" db="UniProtKB">
        <authorList>
            <consortium name="RefSeq"/>
        </authorList>
    </citation>
    <scope>IDENTIFICATION</scope>
</reference>
<gene>
    <name evidence="4 5 6" type="primary">LOC106807107</name>
</gene>
<name>A0ABM1DY28_PRICU</name>
<accession>A0ABM1DY28</accession>
<dbReference type="PANTHER" id="PTHR13147">
    <property type="entry name" value="FOUR-JOINTED BOX PROTEIN 1"/>
    <property type="match status" value="1"/>
</dbReference>
<sequence>MMLSGALVVCSLLATLATLGEGLTVSKSGPWRRAREYVVLQQQQQVRTLHGKHTAATLTMERRDGGLAQFKQWQREAQTNRSAHDAHAAAAAAGISAAGDQPAGEAPAAARQTKTHGSDHELSAVADGVLWSAKLERRVPTGFSDDDVVAWKRATSDSAVVANISIGCGRMQNRVVTWRDGTHSCARYRLNAEQIQGEIYSFYLSRLLGIANVPPSRLSMIHPREKRWLAVSEQLAAAEWQLEKPFVLARYVDGLTPAYIPPEMRYANRSLHPSRRLLEKSEDELRELVQWSDLIVLDYVTGNVDRVVNNMFNEQWNAYVMDAPAHNLDRVAAPPASGSRQVAPGLLVFYDNESGLLHSYRLLDTYQAYHDKLLRSLCLFRAKNAAAIAKFHDAGNVGDVLWKTFATAEPEMHKLVPRLPARNEAILNKRITDVFNQIQRCSKLYGKS</sequence>
<keyword evidence="3" id="KW-1185">Reference proteome</keyword>
<feature type="chain" id="PRO_5045022186" evidence="2">
    <location>
        <begin position="23"/>
        <end position="448"/>
    </location>
</feature>
<evidence type="ECO:0000256" key="2">
    <source>
        <dbReference type="SAM" id="SignalP"/>
    </source>
</evidence>
<evidence type="ECO:0000256" key="1">
    <source>
        <dbReference type="SAM" id="MobiDB-lite"/>
    </source>
</evidence>